<dbReference type="PROSITE" id="PS51657">
    <property type="entry name" value="PSRV_HELICASE"/>
    <property type="match status" value="1"/>
</dbReference>
<dbReference type="Gene3D" id="3.40.50.300">
    <property type="entry name" value="P-loop containing nucleotide triphosphate hydrolases"/>
    <property type="match status" value="1"/>
</dbReference>
<evidence type="ECO:0000313" key="2">
    <source>
        <dbReference type="EMBL" id="ABD23960.1"/>
    </source>
</evidence>
<dbReference type="InterPro" id="IPR027351">
    <property type="entry name" value="(+)RNA_virus_helicase_core_dom"/>
</dbReference>
<reference evidence="2" key="1">
    <citation type="journal article" date="2006" name="Arch. Virol.">
        <title>Biological and sequence data suggest that potato rough dwarf virus (PRDV) and potato virus P (PVP) are strains of the same species.</title>
        <authorList>
            <person name="Massa G.A."/>
            <person name="Segretin M.E."/>
            <person name="Colavita M."/>
            <person name="Riero M.F."/>
            <person name="Bravo-Almonacid F."/>
            <person name="Feingold S."/>
        </authorList>
    </citation>
    <scope>NUCLEOTIDE SEQUENCE</scope>
    <source>
        <strain evidence="2">Bra</strain>
    </source>
</reference>
<proteinExistence type="predicted"/>
<dbReference type="InterPro" id="IPR027417">
    <property type="entry name" value="P-loop_NTPase"/>
</dbReference>
<protein>
    <submittedName>
        <fullName evidence="2">Triple gene block protein 1</fullName>
    </submittedName>
</protein>
<dbReference type="GeneID" id="5525276"/>
<dbReference type="RefSeq" id="YP_001429586.1">
    <property type="nucleotide sequence ID" value="NC_009759.1"/>
</dbReference>
<dbReference type="KEGG" id="vg:5525276"/>
<reference evidence="2" key="2">
    <citation type="journal article" date="2008" name="Arch. Virol.">
        <title>Comparison of complete sequences of potato rough dwarf virus and potato virus P and their relationships to other carlaviruses.</title>
        <authorList>
            <person name="Massa G.A."/>
            <person name="Portantier M."/>
            <person name="Segretin M.E."/>
            <person name="Bravo-Almonacid F.F."/>
            <person name="Feingold S.E."/>
        </authorList>
    </citation>
    <scope>NUCLEOTIDE SEQUENCE</scope>
    <source>
        <strain evidence="2">Bra</strain>
    </source>
</reference>
<dbReference type="EMBL" id="EU338239">
    <property type="protein sequence ID" value="ABD23960.1"/>
    <property type="molecule type" value="Genomic_RNA"/>
</dbReference>
<dbReference type="Pfam" id="PF01443">
    <property type="entry name" value="Viral_helicase1"/>
    <property type="match status" value="1"/>
</dbReference>
<evidence type="ECO:0000259" key="1">
    <source>
        <dbReference type="PROSITE" id="PS51657"/>
    </source>
</evidence>
<feature type="domain" description="(+)RNA virus helicase C-terminal" evidence="1">
    <location>
        <begin position="1"/>
        <end position="229"/>
    </location>
</feature>
<organism evidence="2">
    <name type="scientific">Potato virus P</name>
    <dbReference type="NCBI Taxonomy" id="329164"/>
    <lineage>
        <taxon>Viruses</taxon>
        <taxon>Riboviria</taxon>
        <taxon>Orthornavirae</taxon>
        <taxon>Kitrinoviricota</taxon>
        <taxon>Alsuviricetes</taxon>
        <taxon>Tymovirales</taxon>
        <taxon>Betaflexiviridae</taxon>
        <taxon>Quinvirinae</taxon>
        <taxon>Carlavirus</taxon>
        <taxon>Carlavirus pisolani</taxon>
    </lineage>
</organism>
<dbReference type="OrthoDB" id="16070at10239"/>
<dbReference type="GO" id="GO:0005524">
    <property type="term" value="F:ATP binding"/>
    <property type="evidence" value="ECO:0007669"/>
    <property type="project" value="InterPro"/>
</dbReference>
<gene>
    <name evidence="2" type="primary">TGB1</name>
</gene>
<accession>Q2EJT2</accession>
<sequence length="229" mass="25593">MDILVKVLLECGFTRIRSNLDLPIVVHSVPGAGKSTVIRKLIGSDRRFKAVTFGEPDTVNLLGSYIRGAEAIPDCQFLLVDEYLSGRWIESAFAVFADPLQGGTGEVREAHFINSTSKRFGKTTAQLLRSLEFDIQAEGEDSVQISDIFKVEPRDQIIFYEEEVGRLLRAHGLECRCIEEVRGKTFESVTFVTGENSPPSKDRAKVFQGLTRHRKHLLILCPDATYTTS</sequence>
<name>Q2EJT2_9VIRU</name>